<dbReference type="InterPro" id="IPR000537">
    <property type="entry name" value="UbiA_prenyltransferase"/>
</dbReference>
<proteinExistence type="inferred from homology"/>
<reference evidence="11" key="1">
    <citation type="submission" date="2018-05" db="EMBL/GenBank/DDBJ databases">
        <authorList>
            <person name="Nie L."/>
        </authorList>
    </citation>
    <scope>NUCLEOTIDE SEQUENCE [LARGE SCALE GENOMIC DNA]</scope>
    <source>
        <strain evidence="11">NL</strain>
    </source>
</reference>
<dbReference type="PANTHER" id="PTHR13929">
    <property type="entry name" value="1,4-DIHYDROXY-2-NAPHTHOATE OCTAPRENYLTRANSFERASE"/>
    <property type="match status" value="1"/>
</dbReference>
<sequence>MSGIPLADGRRPAALLFPLSSVLTTSALPPATPSRAAAWISAFRPRTLPLALASILMGAFLAASRGRFNGAVVALAALTTVLLQILSNLANDYGDSQNGADSVHREGPQRAVQSGAISPEQMKRAMLLFGGASLAAGVALLWVALGFAGLWVFGAFLVIGLCAIWAAINYTAGARPYGYAGLGDVSVFLFFGLVGVGGTYFLQAYRAATGWAEALPLAVLLPAVSLGCFSAAVLNVNNIRDIRSDALAGKITVPVRLGPQRARLYHWLLLLLGLGAAVVYVLQHYRSPWQWLFLGAAPLLIFNGVQVGKRQESMQLDPLLKQMAMSTLLFVLLFGVGQLL</sequence>
<dbReference type="EMBL" id="QHKM01000011">
    <property type="protein sequence ID" value="RAK62954.1"/>
    <property type="molecule type" value="Genomic_DNA"/>
</dbReference>
<comment type="caution">
    <text evidence="10">The sequence shown here is derived from an EMBL/GenBank/DDBJ whole genome shotgun (WGS) entry which is preliminary data.</text>
</comment>
<keyword evidence="3 8" id="KW-1003">Cell membrane</keyword>
<dbReference type="InterPro" id="IPR004657">
    <property type="entry name" value="MenA"/>
</dbReference>
<feature type="transmembrane region" description="Helical" evidence="8">
    <location>
        <begin position="264"/>
        <end position="283"/>
    </location>
</feature>
<comment type="function">
    <text evidence="8">Conversion of 1,4-dihydroxy-2-naphthoate (DHNA) to demethylmenaquinone (DMK).</text>
</comment>
<feature type="transmembrane region" description="Helical" evidence="8">
    <location>
        <begin position="319"/>
        <end position="339"/>
    </location>
</feature>
<organism evidence="10 11">
    <name type="scientific">Hymenobacter edaphi</name>
    <dbReference type="NCBI Taxonomy" id="2211146"/>
    <lineage>
        <taxon>Bacteria</taxon>
        <taxon>Pseudomonadati</taxon>
        <taxon>Bacteroidota</taxon>
        <taxon>Cytophagia</taxon>
        <taxon>Cytophagales</taxon>
        <taxon>Hymenobacteraceae</taxon>
        <taxon>Hymenobacter</taxon>
    </lineage>
</organism>
<feature type="transmembrane region" description="Helical" evidence="8">
    <location>
        <begin position="46"/>
        <end position="63"/>
    </location>
</feature>
<evidence type="ECO:0000256" key="1">
    <source>
        <dbReference type="ARBA" id="ARBA00004141"/>
    </source>
</evidence>
<dbReference type="PIRSF" id="PIRSF005355">
    <property type="entry name" value="UBIAD1"/>
    <property type="match status" value="1"/>
</dbReference>
<dbReference type="CDD" id="cd13962">
    <property type="entry name" value="PT_UbiA_UBIAD1"/>
    <property type="match status" value="1"/>
</dbReference>
<feature type="transmembrane region" description="Helical" evidence="8">
    <location>
        <begin position="214"/>
        <end position="234"/>
    </location>
</feature>
<evidence type="ECO:0000256" key="4">
    <source>
        <dbReference type="ARBA" id="ARBA00022679"/>
    </source>
</evidence>
<feature type="transmembrane region" description="Helical" evidence="8">
    <location>
        <begin position="151"/>
        <end position="172"/>
    </location>
</feature>
<evidence type="ECO:0000256" key="9">
    <source>
        <dbReference type="NCBIfam" id="TIGR00751"/>
    </source>
</evidence>
<accession>A0A328BB52</accession>
<evidence type="ECO:0000256" key="2">
    <source>
        <dbReference type="ARBA" id="ARBA00022428"/>
    </source>
</evidence>
<dbReference type="InterPro" id="IPR044878">
    <property type="entry name" value="UbiA_sf"/>
</dbReference>
<keyword evidence="5 8" id="KW-0812">Transmembrane</keyword>
<keyword evidence="6 8" id="KW-1133">Transmembrane helix</keyword>
<dbReference type="Proteomes" id="UP000248553">
    <property type="component" value="Unassembled WGS sequence"/>
</dbReference>
<evidence type="ECO:0000256" key="3">
    <source>
        <dbReference type="ARBA" id="ARBA00022475"/>
    </source>
</evidence>
<gene>
    <name evidence="8" type="primary">menA</name>
    <name evidence="10" type="ORF">DLM85_22425</name>
</gene>
<keyword evidence="2 8" id="KW-0474">Menaquinone biosynthesis</keyword>
<evidence type="ECO:0000256" key="6">
    <source>
        <dbReference type="ARBA" id="ARBA00022989"/>
    </source>
</evidence>
<dbReference type="NCBIfam" id="TIGR00751">
    <property type="entry name" value="menA"/>
    <property type="match status" value="1"/>
</dbReference>
<dbReference type="AlphaFoldDB" id="A0A328BB52"/>
<dbReference type="HAMAP" id="MF_01937">
    <property type="entry name" value="MenA_1"/>
    <property type="match status" value="1"/>
</dbReference>
<protein>
    <recommendedName>
        <fullName evidence="8 9">1,4-dihydroxy-2-naphthoate octaprenyltransferase</fullName>
        <shortName evidence="8">DHNA-octaprenyltransferase</shortName>
        <ecNumber evidence="8 9">2.5.1.74</ecNumber>
    </recommendedName>
</protein>
<name>A0A328BB52_9BACT</name>
<keyword evidence="4 8" id="KW-0808">Transferase</keyword>
<dbReference type="GO" id="GO:0005886">
    <property type="term" value="C:plasma membrane"/>
    <property type="evidence" value="ECO:0007669"/>
    <property type="project" value="UniProtKB-SubCell"/>
</dbReference>
<dbReference type="OrthoDB" id="9767568at2"/>
<evidence type="ECO:0000256" key="7">
    <source>
        <dbReference type="ARBA" id="ARBA00023136"/>
    </source>
</evidence>
<dbReference type="GO" id="GO:0042371">
    <property type="term" value="P:vitamin K biosynthetic process"/>
    <property type="evidence" value="ECO:0007669"/>
    <property type="project" value="TreeGrafter"/>
</dbReference>
<dbReference type="Gene3D" id="1.10.357.140">
    <property type="entry name" value="UbiA prenyltransferase"/>
    <property type="match status" value="1"/>
</dbReference>
<dbReference type="PANTHER" id="PTHR13929:SF0">
    <property type="entry name" value="UBIA PRENYLTRANSFERASE DOMAIN-CONTAINING PROTEIN 1"/>
    <property type="match status" value="1"/>
</dbReference>
<feature type="transmembrane region" description="Helical" evidence="8">
    <location>
        <begin position="289"/>
        <end position="307"/>
    </location>
</feature>
<dbReference type="InterPro" id="IPR026046">
    <property type="entry name" value="UBIAD1"/>
</dbReference>
<dbReference type="EC" id="2.5.1.74" evidence="8 9"/>
<dbReference type="GO" id="GO:0009234">
    <property type="term" value="P:menaquinone biosynthetic process"/>
    <property type="evidence" value="ECO:0007669"/>
    <property type="project" value="UniProtKB-UniRule"/>
</dbReference>
<evidence type="ECO:0000313" key="10">
    <source>
        <dbReference type="EMBL" id="RAK62954.1"/>
    </source>
</evidence>
<evidence type="ECO:0000256" key="5">
    <source>
        <dbReference type="ARBA" id="ARBA00022692"/>
    </source>
</evidence>
<evidence type="ECO:0000313" key="11">
    <source>
        <dbReference type="Proteomes" id="UP000248553"/>
    </source>
</evidence>
<comment type="subcellular location">
    <subcellularLocation>
        <location evidence="8">Cell membrane</location>
        <topology evidence="8">Multi-pass membrane protein</topology>
    </subcellularLocation>
    <subcellularLocation>
        <location evidence="1">Membrane</location>
        <topology evidence="1">Multi-pass membrane protein</topology>
    </subcellularLocation>
</comment>
<dbReference type="GO" id="GO:0046428">
    <property type="term" value="F:1,4-dihydroxy-2-naphthoate polyprenyltransferase activity"/>
    <property type="evidence" value="ECO:0007669"/>
    <property type="project" value="UniProtKB-UniRule"/>
</dbReference>
<dbReference type="UniPathway" id="UPA00079">
    <property type="reaction ID" value="UER00168"/>
</dbReference>
<feature type="transmembrane region" description="Helical" evidence="8">
    <location>
        <begin position="179"/>
        <end position="202"/>
    </location>
</feature>
<keyword evidence="11" id="KW-1185">Reference proteome</keyword>
<comment type="catalytic activity">
    <reaction evidence="8">
        <text>an all-trans-polyprenyl diphosphate + 1,4-dihydroxy-2-naphthoate + H(+) = a 2-demethylmenaquinol + CO2 + diphosphate</text>
        <dbReference type="Rhea" id="RHEA:26478"/>
        <dbReference type="Rhea" id="RHEA-COMP:9563"/>
        <dbReference type="Rhea" id="RHEA-COMP:9564"/>
        <dbReference type="ChEBI" id="CHEBI:11173"/>
        <dbReference type="ChEBI" id="CHEBI:15378"/>
        <dbReference type="ChEBI" id="CHEBI:16526"/>
        <dbReference type="ChEBI" id="CHEBI:33019"/>
        <dbReference type="ChEBI" id="CHEBI:55437"/>
        <dbReference type="ChEBI" id="CHEBI:58914"/>
        <dbReference type="EC" id="2.5.1.74"/>
    </reaction>
</comment>
<comment type="similarity">
    <text evidence="8">Belongs to the MenA family. Type 1 subfamily.</text>
</comment>
<dbReference type="NCBIfam" id="NF004750">
    <property type="entry name" value="PRK06080.1-2"/>
    <property type="match status" value="1"/>
</dbReference>
<comment type="pathway">
    <text evidence="8">Quinol/quinone metabolism; menaquinone biosynthesis; menaquinol from 1,4-dihydroxy-2-naphthoate: step 1/2.</text>
</comment>
<keyword evidence="7 8" id="KW-0472">Membrane</keyword>
<dbReference type="Pfam" id="PF01040">
    <property type="entry name" value="UbiA"/>
    <property type="match status" value="1"/>
</dbReference>
<feature type="transmembrane region" description="Helical" evidence="8">
    <location>
        <begin position="125"/>
        <end position="145"/>
    </location>
</feature>
<evidence type="ECO:0000256" key="8">
    <source>
        <dbReference type="HAMAP-Rule" id="MF_01937"/>
    </source>
</evidence>